<accession>A0ABR0M2L9</accession>
<protein>
    <submittedName>
        <fullName evidence="1">Uncharacterized protein</fullName>
    </submittedName>
</protein>
<name>A0ABR0M2L9_9PEZI</name>
<proteinExistence type="predicted"/>
<organism evidence="1 2">
    <name type="scientific">Cryomyces antarcticus</name>
    <dbReference type="NCBI Taxonomy" id="329879"/>
    <lineage>
        <taxon>Eukaryota</taxon>
        <taxon>Fungi</taxon>
        <taxon>Dikarya</taxon>
        <taxon>Ascomycota</taxon>
        <taxon>Pezizomycotina</taxon>
        <taxon>Dothideomycetes</taxon>
        <taxon>Dothideomycetes incertae sedis</taxon>
        <taxon>Cryomyces</taxon>
    </lineage>
</organism>
<dbReference type="EMBL" id="JAVRRA010002483">
    <property type="protein sequence ID" value="KAK5277685.1"/>
    <property type="molecule type" value="Genomic_DNA"/>
</dbReference>
<keyword evidence="2" id="KW-1185">Reference proteome</keyword>
<feature type="non-terminal residue" evidence="1">
    <location>
        <position position="105"/>
    </location>
</feature>
<comment type="caution">
    <text evidence="1">The sequence shown here is derived from an EMBL/GenBank/DDBJ whole genome shotgun (WGS) entry which is preliminary data.</text>
</comment>
<reference evidence="1 2" key="1">
    <citation type="submission" date="2023-08" db="EMBL/GenBank/DDBJ databases">
        <title>Black Yeasts Isolated from many extreme environments.</title>
        <authorList>
            <person name="Coleine C."/>
            <person name="Stajich J.E."/>
            <person name="Selbmann L."/>
        </authorList>
    </citation>
    <scope>NUCLEOTIDE SEQUENCE [LARGE SCALE GENOMIC DNA]</scope>
    <source>
        <strain evidence="1 2">CCFEE 536</strain>
    </source>
</reference>
<gene>
    <name evidence="1" type="ORF">LTR16_009483</name>
</gene>
<sequence length="105" mass="11582">EVRHLPQRNMFIFSVWSVVRHYQKTGNAVWAKTNWPFIFVCVHTCNVPPATNMNTAAGDSAVQWLDQEEVLCVVGEACLCAGGGAEYRVGISGIVIFFAVSYPGF</sequence>
<dbReference type="Proteomes" id="UP001357485">
    <property type="component" value="Unassembled WGS sequence"/>
</dbReference>
<evidence type="ECO:0000313" key="1">
    <source>
        <dbReference type="EMBL" id="KAK5277685.1"/>
    </source>
</evidence>
<evidence type="ECO:0000313" key="2">
    <source>
        <dbReference type="Proteomes" id="UP001357485"/>
    </source>
</evidence>
<feature type="non-terminal residue" evidence="1">
    <location>
        <position position="1"/>
    </location>
</feature>